<dbReference type="SUPFAM" id="SSF57903">
    <property type="entry name" value="FYVE/PHD zinc finger"/>
    <property type="match status" value="2"/>
</dbReference>
<proteinExistence type="predicted"/>
<keyword evidence="2 4" id="KW-0863">Zinc-finger</keyword>
<dbReference type="InterPro" id="IPR017455">
    <property type="entry name" value="Znf_FYVE-rel"/>
</dbReference>
<feature type="region of interest" description="Disordered" evidence="6">
    <location>
        <begin position="1"/>
        <end position="97"/>
    </location>
</feature>
<dbReference type="AlphaFoldDB" id="A0A197KH23"/>
<feature type="compositionally biased region" description="Low complexity" evidence="6">
    <location>
        <begin position="1"/>
        <end position="12"/>
    </location>
</feature>
<feature type="domain" description="FYVE-type" evidence="7">
    <location>
        <begin position="389"/>
        <end position="457"/>
    </location>
</feature>
<dbReference type="SMART" id="SM00064">
    <property type="entry name" value="FYVE"/>
    <property type="match status" value="2"/>
</dbReference>
<dbReference type="InterPro" id="IPR011011">
    <property type="entry name" value="Znf_FYVE_PHD"/>
</dbReference>
<evidence type="ECO:0000256" key="1">
    <source>
        <dbReference type="ARBA" id="ARBA00022723"/>
    </source>
</evidence>
<evidence type="ECO:0000259" key="7">
    <source>
        <dbReference type="PROSITE" id="PS50178"/>
    </source>
</evidence>
<feature type="coiled-coil region" evidence="5">
    <location>
        <begin position="635"/>
        <end position="662"/>
    </location>
</feature>
<dbReference type="Gene3D" id="4.10.860.20">
    <property type="entry name" value="Rabenosyn, Rab binding domain"/>
    <property type="match status" value="1"/>
</dbReference>
<feature type="compositionally biased region" description="Low complexity" evidence="6">
    <location>
        <begin position="23"/>
        <end position="35"/>
    </location>
</feature>
<dbReference type="PANTHER" id="PTHR23164:SF30">
    <property type="entry name" value="EARLY ENDOSOME ANTIGEN 1"/>
    <property type="match status" value="1"/>
</dbReference>
<dbReference type="GO" id="GO:0008270">
    <property type="term" value="F:zinc ion binding"/>
    <property type="evidence" value="ECO:0007669"/>
    <property type="project" value="UniProtKB-KW"/>
</dbReference>
<keyword evidence="5" id="KW-0175">Coiled coil</keyword>
<dbReference type="Pfam" id="PF11464">
    <property type="entry name" value="Rbsn"/>
    <property type="match status" value="1"/>
</dbReference>
<name>A0A197KH23_9FUNG</name>
<dbReference type="PANTHER" id="PTHR23164">
    <property type="entry name" value="EARLY ENDOSOME ANTIGEN 1"/>
    <property type="match status" value="1"/>
</dbReference>
<dbReference type="PROSITE" id="PS00028">
    <property type="entry name" value="ZINC_FINGER_C2H2_1"/>
    <property type="match status" value="1"/>
</dbReference>
<dbReference type="Gene3D" id="3.30.40.10">
    <property type="entry name" value="Zinc/RING finger domain, C3HC4 (zinc finger)"/>
    <property type="match status" value="2"/>
</dbReference>
<dbReference type="Proteomes" id="UP000078512">
    <property type="component" value="Unassembled WGS sequence"/>
</dbReference>
<evidence type="ECO:0000256" key="6">
    <source>
        <dbReference type="SAM" id="MobiDB-lite"/>
    </source>
</evidence>
<sequence>MATNAATTQQNQRTLAVPTSLRQQQQQQQQHHQQQLPTRSVTISKRRQFGPPPSAQLQSALVASSPTSSDGRPTPPPKSPQSGPVSTVNGASNGNGTPPQSVACPICNITLRNLAQLNHHLDTIHPEEPEDVKSAVTNFFRSAQKVLNPITKQATTTFKNIPANSSELLRKIQDLDIDSAAGPGNSMAGPPPSGGFQGWTDPRADAVVTKRHWVRESERDICFQPNCDKGLGIRFGRQHCRSCGNMFCETHSSFQIKLDAQARHDTNGLWCRVCEACFVKAKKEDDGLHAGGVNRSLTTDFMSIRIKSAEKKHLEVNRLEKRIEKLAQIHQQYDTGVSSSPVVSSPTASYSSLSSATGSVRAKGLFRSVTSRGQQLKVAEQAIVKWEDDSTVPACYICLSIFNRYGNRKHHCRLCGRVICDNCSTKTPLYLSMSSYPDGSESVGHTRACKECIHTAFKRREHAADQKRPNAVVKYYGSLMRLKARIDLALPRFQEMLTTLGQKSDMNQAHPDYQLAARTRKELLDDFALFDAISKKIAKLPTHSQHQKQLNTNLYWWATQYLQTNMFPLSVIPKVFGKSKPPGNSSPSSSSPTPSISSPQPDSMDNEAEIESLAQLAVMEDQKRLVESYIEEASRKRKFDDVKSLKMSLEELENEIAAIRSGQRRSS</sequence>
<organism evidence="8 9">
    <name type="scientific">Linnemannia elongata AG-77</name>
    <dbReference type="NCBI Taxonomy" id="1314771"/>
    <lineage>
        <taxon>Eukaryota</taxon>
        <taxon>Fungi</taxon>
        <taxon>Fungi incertae sedis</taxon>
        <taxon>Mucoromycota</taxon>
        <taxon>Mortierellomycotina</taxon>
        <taxon>Mortierellomycetes</taxon>
        <taxon>Mortierellales</taxon>
        <taxon>Mortierellaceae</taxon>
        <taxon>Linnemannia</taxon>
    </lineage>
</organism>
<feature type="compositionally biased region" description="Low complexity" evidence="6">
    <location>
        <begin position="579"/>
        <end position="603"/>
    </location>
</feature>
<dbReference type="InterPro" id="IPR021565">
    <property type="entry name" value="Rbsn_Rab-bd"/>
</dbReference>
<dbReference type="OrthoDB" id="166134at2759"/>
<feature type="region of interest" description="Disordered" evidence="6">
    <location>
        <begin position="578"/>
        <end position="609"/>
    </location>
</feature>
<feature type="compositionally biased region" description="Polar residues" evidence="6">
    <location>
        <begin position="87"/>
        <end position="97"/>
    </location>
</feature>
<accession>A0A197KH23</accession>
<protein>
    <submittedName>
        <fullName evidence="8">FYVE-domain-containing protein</fullName>
    </submittedName>
</protein>
<dbReference type="InterPro" id="IPR000306">
    <property type="entry name" value="Znf_FYVE"/>
</dbReference>
<reference evidence="8 9" key="1">
    <citation type="submission" date="2016-05" db="EMBL/GenBank/DDBJ databases">
        <title>Genome sequencing reveals origins of a unique bacterial endosymbiosis in the earliest lineages of terrestrial Fungi.</title>
        <authorList>
            <consortium name="DOE Joint Genome Institute"/>
            <person name="Uehling J."/>
            <person name="Gryganskyi A."/>
            <person name="Hameed K."/>
            <person name="Tschaplinski T."/>
            <person name="Misztal P."/>
            <person name="Wu S."/>
            <person name="Desiro A."/>
            <person name="Vande Pol N."/>
            <person name="Du Z.-Y."/>
            <person name="Zienkiewicz A."/>
            <person name="Zienkiewicz K."/>
            <person name="Morin E."/>
            <person name="Tisserant E."/>
            <person name="Splivallo R."/>
            <person name="Hainaut M."/>
            <person name="Henrissat B."/>
            <person name="Ohm R."/>
            <person name="Kuo A."/>
            <person name="Yan J."/>
            <person name="Lipzen A."/>
            <person name="Nolan M."/>
            <person name="Labutti K."/>
            <person name="Barry K."/>
            <person name="Goldstein A."/>
            <person name="Labbe J."/>
            <person name="Schadt C."/>
            <person name="Tuskan G."/>
            <person name="Grigoriev I."/>
            <person name="Martin F."/>
            <person name="Vilgalys R."/>
            <person name="Bonito G."/>
        </authorList>
    </citation>
    <scope>NUCLEOTIDE SEQUENCE [LARGE SCALE GENOMIC DNA]</scope>
    <source>
        <strain evidence="8 9">AG-77</strain>
    </source>
</reference>
<dbReference type="Pfam" id="PF01363">
    <property type="entry name" value="FYVE"/>
    <property type="match status" value="2"/>
</dbReference>
<evidence type="ECO:0000313" key="9">
    <source>
        <dbReference type="Proteomes" id="UP000078512"/>
    </source>
</evidence>
<gene>
    <name evidence="8" type="ORF">K457DRAFT_132874</name>
</gene>
<dbReference type="SUPFAM" id="SSF140125">
    <property type="entry name" value="Rabenosyn-5 Rab-binding domain-like"/>
    <property type="match status" value="1"/>
</dbReference>
<evidence type="ECO:0000256" key="4">
    <source>
        <dbReference type="PROSITE-ProRule" id="PRU00091"/>
    </source>
</evidence>
<dbReference type="InterPro" id="IPR036531">
    <property type="entry name" value="Rbsn_Rab-bd_sf"/>
</dbReference>
<dbReference type="InterPro" id="IPR013083">
    <property type="entry name" value="Znf_RING/FYVE/PHD"/>
</dbReference>
<feature type="compositionally biased region" description="Low complexity" evidence="6">
    <location>
        <begin position="55"/>
        <end position="65"/>
    </location>
</feature>
<evidence type="ECO:0000256" key="5">
    <source>
        <dbReference type="SAM" id="Coils"/>
    </source>
</evidence>
<feature type="region of interest" description="Disordered" evidence="6">
    <location>
        <begin position="179"/>
        <end position="201"/>
    </location>
</feature>
<keyword evidence="9" id="KW-1185">Reference proteome</keyword>
<evidence type="ECO:0000256" key="2">
    <source>
        <dbReference type="ARBA" id="ARBA00022771"/>
    </source>
</evidence>
<dbReference type="PROSITE" id="PS50178">
    <property type="entry name" value="ZF_FYVE"/>
    <property type="match status" value="2"/>
</dbReference>
<dbReference type="EMBL" id="KV442014">
    <property type="protein sequence ID" value="OAQ35654.1"/>
    <property type="molecule type" value="Genomic_DNA"/>
</dbReference>
<feature type="domain" description="FYVE-type" evidence="7">
    <location>
        <begin position="227"/>
        <end position="282"/>
    </location>
</feature>
<dbReference type="STRING" id="1314771.A0A197KH23"/>
<keyword evidence="3" id="KW-0862">Zinc</keyword>
<dbReference type="InterPro" id="IPR013087">
    <property type="entry name" value="Znf_C2H2_type"/>
</dbReference>
<evidence type="ECO:0000313" key="8">
    <source>
        <dbReference type="EMBL" id="OAQ35654.1"/>
    </source>
</evidence>
<dbReference type="CDD" id="cd15737">
    <property type="entry name" value="FYVE2_Vac1p_like"/>
    <property type="match status" value="1"/>
</dbReference>
<evidence type="ECO:0000256" key="3">
    <source>
        <dbReference type="ARBA" id="ARBA00022833"/>
    </source>
</evidence>
<keyword evidence="1" id="KW-0479">Metal-binding</keyword>